<feature type="domain" description="Ribosomal RNA large subunit methyltransferase K/L-like methyltransferase" evidence="8">
    <location>
        <begin position="246"/>
        <end position="295"/>
    </location>
</feature>
<organism evidence="9">
    <name type="scientific">Thermodesulfovibrio aggregans</name>
    <dbReference type="NCBI Taxonomy" id="86166"/>
    <lineage>
        <taxon>Bacteria</taxon>
        <taxon>Pseudomonadati</taxon>
        <taxon>Nitrospirota</taxon>
        <taxon>Thermodesulfovibrionia</taxon>
        <taxon>Thermodesulfovibrionales</taxon>
        <taxon>Thermodesulfovibrionaceae</taxon>
        <taxon>Thermodesulfovibrio</taxon>
    </lineage>
</organism>
<keyword evidence="4" id="KW-0808">Transferase</keyword>
<protein>
    <recommendedName>
        <fullName evidence="2">site-specific DNA-methyltransferase (cytosine-N(4)-specific)</fullName>
        <ecNumber evidence="2">2.1.1.113</ecNumber>
    </recommendedName>
</protein>
<dbReference type="InterPro" id="IPR000241">
    <property type="entry name" value="RlmKL-like_Mtase"/>
</dbReference>
<reference evidence="9" key="1">
    <citation type="journal article" date="2020" name="mSystems">
        <title>Genome- and Community-Level Interaction Insights into Carbon Utilization and Element Cycling Functions of Hydrothermarchaeota in Hydrothermal Sediment.</title>
        <authorList>
            <person name="Zhou Z."/>
            <person name="Liu Y."/>
            <person name="Xu W."/>
            <person name="Pan J."/>
            <person name="Luo Z.H."/>
            <person name="Li M."/>
        </authorList>
    </citation>
    <scope>NUCLEOTIDE SEQUENCE [LARGE SCALE GENOMIC DNA]</scope>
    <source>
        <strain evidence="9">SpSt-788</strain>
    </source>
</reference>
<evidence type="ECO:0000256" key="6">
    <source>
        <dbReference type="ARBA" id="ARBA00022747"/>
    </source>
</evidence>
<dbReference type="GO" id="GO:0032259">
    <property type="term" value="P:methylation"/>
    <property type="evidence" value="ECO:0007669"/>
    <property type="project" value="UniProtKB-KW"/>
</dbReference>
<evidence type="ECO:0000259" key="8">
    <source>
        <dbReference type="Pfam" id="PF01170"/>
    </source>
</evidence>
<name>A0A7C4AIK6_9BACT</name>
<dbReference type="InterPro" id="IPR029063">
    <property type="entry name" value="SAM-dependent_MTases_sf"/>
</dbReference>
<dbReference type="GO" id="GO:0003677">
    <property type="term" value="F:DNA binding"/>
    <property type="evidence" value="ECO:0007669"/>
    <property type="project" value="InterPro"/>
</dbReference>
<keyword evidence="3" id="KW-0489">Methyltransferase</keyword>
<dbReference type="Pfam" id="PF01170">
    <property type="entry name" value="UPF0020"/>
    <property type="match status" value="1"/>
</dbReference>
<evidence type="ECO:0000256" key="4">
    <source>
        <dbReference type="ARBA" id="ARBA00022679"/>
    </source>
</evidence>
<sequence length="630" mass="72594">MIILSKVKFDLRDPDELYFAQREIESLLNTKTRFIKTIASLFKERPFNLLDDEVVHLISRLVYMGEGQGFLADMPPTNIVSVVKRATFFREIYAIFEAKNKENTVISLEKIGISIKSEQLTNTKIDFNPYTQIFLKELPEKKIRIVTVRFLPFHTLFEYVTEVKKLPAAVFRPKNNENWQTYFKEKEIGIEKGIQELLEHLKAGHYRSPHFGLGKNHIGDFVDWASTDLRKPFLHYLHKYKGKGDPRISRALINLLKVKEGDTILDPFVGSGAFIADAPLMGINAIGIEALHIGKMIAEVKCNLGISIEKLRKVIINIFESIDNGTLFKQDLKNELMYLKEKIRKNTGESNAYKKIMTHLEKILFLKKAIEKIENDEIKKFLLILLSQQIVEYSEKNRAWDIVGSFKSYVEDRYLVLYSTQKLAEILGVNLNSGKVKIVKGDSTNMSILKDNSIDGILTSPPYFDALDYIGNNKISILILDLDEDLSWESTKDFYEAQHRDETKYDILPLFVSDKYFSIELPESSLNLIKLLQKSRRIYKSKVVENYLKMMKTSFEECYRVLKKGKYYLMVISKYHSWVIDGKEQIIETSLILADIGKSAGFKVVDVIEHGLSKADKGKIGVEDILVFQK</sequence>
<dbReference type="EMBL" id="DTHO01000006">
    <property type="protein sequence ID" value="HGG98957.1"/>
    <property type="molecule type" value="Genomic_DNA"/>
</dbReference>
<evidence type="ECO:0000256" key="5">
    <source>
        <dbReference type="ARBA" id="ARBA00022691"/>
    </source>
</evidence>
<dbReference type="AlphaFoldDB" id="A0A7C4AIK6"/>
<keyword evidence="5" id="KW-0949">S-adenosyl-L-methionine</keyword>
<gene>
    <name evidence="9" type="ORF">ENV75_00650</name>
</gene>
<evidence type="ECO:0000313" key="9">
    <source>
        <dbReference type="EMBL" id="HGG98957.1"/>
    </source>
</evidence>
<comment type="similarity">
    <text evidence="1">Belongs to the N(4)/N(6)-methyltransferase family. N(4) subfamily.</text>
</comment>
<dbReference type="EC" id="2.1.1.113" evidence="2"/>
<proteinExistence type="inferred from homology"/>
<evidence type="ECO:0000256" key="7">
    <source>
        <dbReference type="ARBA" id="ARBA00049120"/>
    </source>
</evidence>
<dbReference type="Gene3D" id="3.40.50.150">
    <property type="entry name" value="Vaccinia Virus protein VP39"/>
    <property type="match status" value="2"/>
</dbReference>
<dbReference type="PROSITE" id="PS00093">
    <property type="entry name" value="N4_MTASE"/>
    <property type="match status" value="1"/>
</dbReference>
<evidence type="ECO:0000256" key="2">
    <source>
        <dbReference type="ARBA" id="ARBA00012185"/>
    </source>
</evidence>
<evidence type="ECO:0000256" key="3">
    <source>
        <dbReference type="ARBA" id="ARBA00022603"/>
    </source>
</evidence>
<comment type="caution">
    <text evidence="9">The sequence shown here is derived from an EMBL/GenBank/DDBJ whole genome shotgun (WGS) entry which is preliminary data.</text>
</comment>
<dbReference type="InterPro" id="IPR017985">
    <property type="entry name" value="MeTrfase_CN4_CS"/>
</dbReference>
<dbReference type="GO" id="GO:0009307">
    <property type="term" value="P:DNA restriction-modification system"/>
    <property type="evidence" value="ECO:0007669"/>
    <property type="project" value="UniProtKB-KW"/>
</dbReference>
<dbReference type="SUPFAM" id="SSF53335">
    <property type="entry name" value="S-adenosyl-L-methionine-dependent methyltransferases"/>
    <property type="match status" value="2"/>
</dbReference>
<evidence type="ECO:0000256" key="1">
    <source>
        <dbReference type="ARBA" id="ARBA00010203"/>
    </source>
</evidence>
<accession>A0A7C4AIK6</accession>
<comment type="catalytic activity">
    <reaction evidence="7">
        <text>a 2'-deoxycytidine in DNA + S-adenosyl-L-methionine = an N(4)-methyl-2'-deoxycytidine in DNA + S-adenosyl-L-homocysteine + H(+)</text>
        <dbReference type="Rhea" id="RHEA:16857"/>
        <dbReference type="Rhea" id="RHEA-COMP:11369"/>
        <dbReference type="Rhea" id="RHEA-COMP:13674"/>
        <dbReference type="ChEBI" id="CHEBI:15378"/>
        <dbReference type="ChEBI" id="CHEBI:57856"/>
        <dbReference type="ChEBI" id="CHEBI:59789"/>
        <dbReference type="ChEBI" id="CHEBI:85452"/>
        <dbReference type="ChEBI" id="CHEBI:137933"/>
        <dbReference type="EC" id="2.1.1.113"/>
    </reaction>
</comment>
<dbReference type="GO" id="GO:0015667">
    <property type="term" value="F:site-specific DNA-methyltransferase (cytosine-N4-specific) activity"/>
    <property type="evidence" value="ECO:0007669"/>
    <property type="project" value="UniProtKB-EC"/>
</dbReference>
<keyword evidence="6" id="KW-0680">Restriction system</keyword>